<feature type="region of interest" description="Disordered" evidence="1">
    <location>
        <begin position="106"/>
        <end position="149"/>
    </location>
</feature>
<dbReference type="Proteomes" id="UP000729402">
    <property type="component" value="Unassembled WGS sequence"/>
</dbReference>
<proteinExistence type="predicted"/>
<evidence type="ECO:0000313" key="2">
    <source>
        <dbReference type="EMBL" id="KAG8084676.1"/>
    </source>
</evidence>
<protein>
    <submittedName>
        <fullName evidence="2">Uncharacterized protein</fullName>
    </submittedName>
</protein>
<comment type="caution">
    <text evidence="2">The sequence shown here is derived from an EMBL/GenBank/DDBJ whole genome shotgun (WGS) entry which is preliminary data.</text>
</comment>
<dbReference type="OrthoDB" id="62853at2759"/>
<organism evidence="2 3">
    <name type="scientific">Zizania palustris</name>
    <name type="common">Northern wild rice</name>
    <dbReference type="NCBI Taxonomy" id="103762"/>
    <lineage>
        <taxon>Eukaryota</taxon>
        <taxon>Viridiplantae</taxon>
        <taxon>Streptophyta</taxon>
        <taxon>Embryophyta</taxon>
        <taxon>Tracheophyta</taxon>
        <taxon>Spermatophyta</taxon>
        <taxon>Magnoliopsida</taxon>
        <taxon>Liliopsida</taxon>
        <taxon>Poales</taxon>
        <taxon>Poaceae</taxon>
        <taxon>BOP clade</taxon>
        <taxon>Oryzoideae</taxon>
        <taxon>Oryzeae</taxon>
        <taxon>Zizaniinae</taxon>
        <taxon>Zizania</taxon>
    </lineage>
</organism>
<feature type="region of interest" description="Disordered" evidence="1">
    <location>
        <begin position="1"/>
        <end position="46"/>
    </location>
</feature>
<accession>A0A8J5W8T3</accession>
<reference evidence="2" key="2">
    <citation type="submission" date="2021-02" db="EMBL/GenBank/DDBJ databases">
        <authorList>
            <person name="Kimball J.A."/>
            <person name="Haas M.W."/>
            <person name="Macchietto M."/>
            <person name="Kono T."/>
            <person name="Duquette J."/>
            <person name="Shao M."/>
        </authorList>
    </citation>
    <scope>NUCLEOTIDE SEQUENCE</scope>
    <source>
        <tissue evidence="2">Fresh leaf tissue</tissue>
    </source>
</reference>
<keyword evidence="3" id="KW-1185">Reference proteome</keyword>
<feature type="compositionally biased region" description="Acidic residues" evidence="1">
    <location>
        <begin position="34"/>
        <end position="44"/>
    </location>
</feature>
<reference evidence="2" key="1">
    <citation type="journal article" date="2021" name="bioRxiv">
        <title>Whole Genome Assembly and Annotation of Northern Wild Rice, Zizania palustris L., Supports a Whole Genome Duplication in the Zizania Genus.</title>
        <authorList>
            <person name="Haas M."/>
            <person name="Kono T."/>
            <person name="Macchietto M."/>
            <person name="Millas R."/>
            <person name="McGilp L."/>
            <person name="Shao M."/>
            <person name="Duquette J."/>
            <person name="Hirsch C.N."/>
            <person name="Kimball J."/>
        </authorList>
    </citation>
    <scope>NUCLEOTIDE SEQUENCE</scope>
    <source>
        <tissue evidence="2">Fresh leaf tissue</tissue>
    </source>
</reference>
<sequence length="200" mass="21584">MEAETQTEAEAEAEEEKVAKRARKRSRYLSPPYTDDDGPADPDQQELSNVAAADMLSALHAAALLDSNAAASVKALFLRFFAMHRSSNSVFVSAPSTSIQRTADAGLTAKPELNPITPSSITTSSKKKKKKDSRDAIRKRPGAAAPRLPLTDIRKNLEKMISSLGCSPSKEHSHGLASEMRCLLAKVDKMLAAQAAHHPH</sequence>
<dbReference type="EMBL" id="JAAALK010000082">
    <property type="protein sequence ID" value="KAG8084678.1"/>
    <property type="molecule type" value="Genomic_DNA"/>
</dbReference>
<name>A0A8J5W8T3_ZIZPA</name>
<evidence type="ECO:0000256" key="1">
    <source>
        <dbReference type="SAM" id="MobiDB-lite"/>
    </source>
</evidence>
<dbReference type="EMBL" id="JAAALK010000082">
    <property type="protein sequence ID" value="KAG8084677.1"/>
    <property type="molecule type" value="Genomic_DNA"/>
</dbReference>
<evidence type="ECO:0000313" key="3">
    <source>
        <dbReference type="Proteomes" id="UP000729402"/>
    </source>
</evidence>
<dbReference type="PANTHER" id="PTHR35491">
    <property type="entry name" value="OS12G0638500-LIKE PROTEIN"/>
    <property type="match status" value="1"/>
</dbReference>
<feature type="compositionally biased region" description="Acidic residues" evidence="1">
    <location>
        <begin position="1"/>
        <end position="15"/>
    </location>
</feature>
<dbReference type="EMBL" id="JAAALK010000082">
    <property type="protein sequence ID" value="KAG8084676.1"/>
    <property type="molecule type" value="Genomic_DNA"/>
</dbReference>
<dbReference type="PANTHER" id="PTHR35491:SF9">
    <property type="entry name" value="RRM DOMAIN-CONTAINING PROTEIN"/>
    <property type="match status" value="1"/>
</dbReference>
<dbReference type="AlphaFoldDB" id="A0A8J5W8T3"/>
<gene>
    <name evidence="2" type="ORF">GUJ93_ZPchr0010g11150</name>
</gene>